<dbReference type="PANTHER" id="PTHR42928">
    <property type="entry name" value="TRICARBOXYLATE-BINDING PROTEIN"/>
    <property type="match status" value="1"/>
</dbReference>
<evidence type="ECO:0000313" key="3">
    <source>
        <dbReference type="EMBL" id="NDY82012.1"/>
    </source>
</evidence>
<comment type="caution">
    <text evidence="3">The sequence shown here is derived from an EMBL/GenBank/DDBJ whole genome shotgun (WGS) entry which is preliminary data.</text>
</comment>
<accession>A0A6B2QVA2</accession>
<organism evidence="3">
    <name type="scientific">Sheuella amnicola</name>
    <dbReference type="NCBI Taxonomy" id="2707330"/>
    <lineage>
        <taxon>Bacteria</taxon>
        <taxon>Pseudomonadati</taxon>
        <taxon>Pseudomonadota</taxon>
        <taxon>Betaproteobacteria</taxon>
        <taxon>Burkholderiales</taxon>
        <taxon>Alcaligenaceae</taxon>
        <taxon>Sheuella</taxon>
    </lineage>
</organism>
<comment type="similarity">
    <text evidence="1">Belongs to the UPF0065 (bug) family.</text>
</comment>
<dbReference type="Pfam" id="PF03401">
    <property type="entry name" value="TctC"/>
    <property type="match status" value="1"/>
</dbReference>
<dbReference type="EMBL" id="JAAGRN010000001">
    <property type="protein sequence ID" value="NDY82012.1"/>
    <property type="molecule type" value="Genomic_DNA"/>
</dbReference>
<evidence type="ECO:0000256" key="2">
    <source>
        <dbReference type="SAM" id="SignalP"/>
    </source>
</evidence>
<dbReference type="CDD" id="cd13578">
    <property type="entry name" value="PBP2_Bug27"/>
    <property type="match status" value="1"/>
</dbReference>
<dbReference type="InterPro" id="IPR005064">
    <property type="entry name" value="BUG"/>
</dbReference>
<feature type="signal peptide" evidence="2">
    <location>
        <begin position="1"/>
        <end position="28"/>
    </location>
</feature>
<keyword evidence="2" id="KW-0732">Signal</keyword>
<sequence>MIKSKLIKSIALFFSGMLCLFGTTLVQAQDAYPNKSIRFIVPYPPGGVSDNSSRAIAERLGRELKATMVIENKAGAASTIASMFVARSPADGYTLYAAPVSIVINPVLQSKVEYSPSKDFAPVSMMITSAFVLQTNKDLPVSNLKELLALIRANPDKYTIGTSGLGSINHLAAEYFIRTFNLKMSVIHYKGGMPAAQDMLGGNIHMMFSATNEALPFVTSGRTKGIAVSTAQRISSLPDLPTIDEAAGIKGFNAEFWLALLVPANTPAAVVQRLETAMQVVGADQALREDLAKKGVDMKVSSPQVVKQFMERDGKKWGDIIRALGIKE</sequence>
<dbReference type="AlphaFoldDB" id="A0A6B2QVA2"/>
<dbReference type="PANTHER" id="PTHR42928:SF5">
    <property type="entry name" value="BLR1237 PROTEIN"/>
    <property type="match status" value="1"/>
</dbReference>
<dbReference type="PIRSF" id="PIRSF017082">
    <property type="entry name" value="YflP"/>
    <property type="match status" value="1"/>
</dbReference>
<dbReference type="SUPFAM" id="SSF53850">
    <property type="entry name" value="Periplasmic binding protein-like II"/>
    <property type="match status" value="1"/>
</dbReference>
<evidence type="ECO:0000256" key="1">
    <source>
        <dbReference type="ARBA" id="ARBA00006987"/>
    </source>
</evidence>
<proteinExistence type="inferred from homology"/>
<dbReference type="RefSeq" id="WP_163651295.1">
    <property type="nucleotide sequence ID" value="NZ_JAAGRN010000001.1"/>
</dbReference>
<dbReference type="Gene3D" id="3.40.190.10">
    <property type="entry name" value="Periplasmic binding protein-like II"/>
    <property type="match status" value="1"/>
</dbReference>
<name>A0A6B2QVA2_9BURK</name>
<dbReference type="InterPro" id="IPR042100">
    <property type="entry name" value="Bug_dom1"/>
</dbReference>
<dbReference type="Gene3D" id="3.40.190.150">
    <property type="entry name" value="Bordetella uptake gene, domain 1"/>
    <property type="match status" value="1"/>
</dbReference>
<gene>
    <name evidence="3" type="ORF">G3I67_02095</name>
</gene>
<reference evidence="3" key="1">
    <citation type="submission" date="2020-02" db="EMBL/GenBank/DDBJ databases">
        <authorList>
            <person name="Chen W.-M."/>
        </authorList>
    </citation>
    <scope>NUCLEOTIDE SEQUENCE</scope>
    <source>
        <strain evidence="3">NBD-18</strain>
    </source>
</reference>
<protein>
    <submittedName>
        <fullName evidence="3">Tripartite tricarboxylate transporter substrate binding protein</fullName>
    </submittedName>
</protein>
<feature type="chain" id="PRO_5025515614" evidence="2">
    <location>
        <begin position="29"/>
        <end position="328"/>
    </location>
</feature>